<sequence>MLFDHNEDGVRTATSWLKLDDGLLVIDKNGNGLIDDGTELFGDGNPDSKRDLNDPAELSAGIIALRKYDWNKDGRFDANDASFADVKVWRDLNQDGISQANELFSLTDVGIQSINLTPTSTTNVDVGNGNVADSTGRFTRTDGSDGNFYDLLLASNSFYREFKDAIALTEKAKTINLI</sequence>
<protein>
    <recommendedName>
        <fullName evidence="3">Calcium-binding protein</fullName>
    </recommendedName>
</protein>
<evidence type="ECO:0000313" key="1">
    <source>
        <dbReference type="EMBL" id="RMH90942.1"/>
    </source>
</evidence>
<accession>A0A3M2HVJ3</accession>
<comment type="caution">
    <text evidence="1">The sequence shown here is derived from an EMBL/GenBank/DDBJ whole genome shotgun (WGS) entry which is preliminary data.</text>
</comment>
<dbReference type="Proteomes" id="UP000275012">
    <property type="component" value="Unassembled WGS sequence"/>
</dbReference>
<reference evidence="1 2" key="1">
    <citation type="submission" date="2018-10" db="EMBL/GenBank/DDBJ databases">
        <title>Proposal of Lysobacter pythonis sp. nov. isolated from royal pythons (Python regius).</title>
        <authorList>
            <person name="Hans-Juergen B."/>
            <person name="Huptas C."/>
            <person name="Sandra B."/>
            <person name="Igor L."/>
            <person name="Joachim S."/>
            <person name="Siegfried S."/>
            <person name="Mareike W."/>
            <person name="Peter K."/>
        </authorList>
    </citation>
    <scope>NUCLEOTIDE SEQUENCE [LARGE SCALE GENOMIC DNA]</scope>
    <source>
        <strain evidence="1 2">4284/11</strain>
    </source>
</reference>
<evidence type="ECO:0000313" key="2">
    <source>
        <dbReference type="Proteomes" id="UP000275012"/>
    </source>
</evidence>
<dbReference type="EMBL" id="RFLY01000012">
    <property type="protein sequence ID" value="RMH90942.1"/>
    <property type="molecule type" value="Genomic_DNA"/>
</dbReference>
<proteinExistence type="predicted"/>
<gene>
    <name evidence="1" type="ORF">EBB59_09200</name>
</gene>
<name>A0A3M2HVJ3_9GAMM</name>
<dbReference type="PANTHER" id="PTHR39431:SF1">
    <property type="entry name" value="FRPA_C-RELATED PROTEIN"/>
    <property type="match status" value="1"/>
</dbReference>
<evidence type="ECO:0008006" key="3">
    <source>
        <dbReference type="Google" id="ProtNLM"/>
    </source>
</evidence>
<keyword evidence="2" id="KW-1185">Reference proteome</keyword>
<organism evidence="1 2">
    <name type="scientific">Solilutibacter pythonis</name>
    <dbReference type="NCBI Taxonomy" id="2483112"/>
    <lineage>
        <taxon>Bacteria</taxon>
        <taxon>Pseudomonadati</taxon>
        <taxon>Pseudomonadota</taxon>
        <taxon>Gammaproteobacteria</taxon>
        <taxon>Lysobacterales</taxon>
        <taxon>Lysobacteraceae</taxon>
        <taxon>Solilutibacter</taxon>
    </lineage>
</organism>
<dbReference type="AlphaFoldDB" id="A0A3M2HVJ3"/>
<dbReference type="PANTHER" id="PTHR39431">
    <property type="entry name" value="FRPA/C-RELATED PROTEIN"/>
    <property type="match status" value="1"/>
</dbReference>